<dbReference type="PANTHER" id="PTHR30328">
    <property type="entry name" value="TRANSCRIPTIONAL REPRESSOR"/>
    <property type="match status" value="1"/>
</dbReference>
<comment type="caution">
    <text evidence="5">The sequence shown here is derived from an EMBL/GenBank/DDBJ whole genome shotgun (WGS) entry which is preliminary data.</text>
</comment>
<accession>A0A2A8CWZ3</accession>
<feature type="compositionally biased region" description="Low complexity" evidence="3">
    <location>
        <begin position="10"/>
        <end position="34"/>
    </location>
</feature>
<dbReference type="OrthoDB" id="9789566at2"/>
<evidence type="ECO:0000259" key="4">
    <source>
        <dbReference type="PROSITE" id="PS50977"/>
    </source>
</evidence>
<dbReference type="InterPro" id="IPR001647">
    <property type="entry name" value="HTH_TetR"/>
</dbReference>
<proteinExistence type="predicted"/>
<dbReference type="EMBL" id="PDEQ01000005">
    <property type="protein sequence ID" value="PEN13131.1"/>
    <property type="molecule type" value="Genomic_DNA"/>
</dbReference>
<evidence type="ECO:0000256" key="1">
    <source>
        <dbReference type="ARBA" id="ARBA00023125"/>
    </source>
</evidence>
<dbReference type="InterPro" id="IPR009057">
    <property type="entry name" value="Homeodomain-like_sf"/>
</dbReference>
<dbReference type="Proteomes" id="UP000220102">
    <property type="component" value="Unassembled WGS sequence"/>
</dbReference>
<dbReference type="GO" id="GO:0003677">
    <property type="term" value="F:DNA binding"/>
    <property type="evidence" value="ECO:0007669"/>
    <property type="project" value="UniProtKB-UniRule"/>
</dbReference>
<gene>
    <name evidence="5" type="ORF">CRI94_10810</name>
</gene>
<dbReference type="InterPro" id="IPR050109">
    <property type="entry name" value="HTH-type_TetR-like_transc_reg"/>
</dbReference>
<dbReference type="PRINTS" id="PR00455">
    <property type="entry name" value="HTHTETR"/>
</dbReference>
<dbReference type="SUPFAM" id="SSF46689">
    <property type="entry name" value="Homeodomain-like"/>
    <property type="match status" value="1"/>
</dbReference>
<dbReference type="PROSITE" id="PS50977">
    <property type="entry name" value="HTH_TETR_2"/>
    <property type="match status" value="1"/>
</dbReference>
<dbReference type="Pfam" id="PF00440">
    <property type="entry name" value="TetR_N"/>
    <property type="match status" value="1"/>
</dbReference>
<reference evidence="5 6" key="1">
    <citation type="submission" date="2017-10" db="EMBL/GenBank/DDBJ databases">
        <title>Draft genome of Longibacter Salinarum.</title>
        <authorList>
            <person name="Goh K.M."/>
            <person name="Shamsir M.S."/>
            <person name="Lim S.W."/>
        </authorList>
    </citation>
    <scope>NUCLEOTIDE SEQUENCE [LARGE SCALE GENOMIC DNA]</scope>
    <source>
        <strain evidence="5 6">KCTC 52045</strain>
    </source>
</reference>
<feature type="DNA-binding region" description="H-T-H motif" evidence="2">
    <location>
        <begin position="68"/>
        <end position="87"/>
    </location>
</feature>
<evidence type="ECO:0000256" key="3">
    <source>
        <dbReference type="SAM" id="MobiDB-lite"/>
    </source>
</evidence>
<evidence type="ECO:0000313" key="5">
    <source>
        <dbReference type="EMBL" id="PEN13131.1"/>
    </source>
</evidence>
<dbReference type="Gene3D" id="1.10.10.60">
    <property type="entry name" value="Homeodomain-like"/>
    <property type="match status" value="1"/>
</dbReference>
<dbReference type="PANTHER" id="PTHR30328:SF54">
    <property type="entry name" value="HTH-TYPE TRANSCRIPTIONAL REPRESSOR SCO4008"/>
    <property type="match status" value="1"/>
</dbReference>
<sequence>MCIADPTEPASPMTDSSDTPSHDSPASSSGDDATQQSPLEVSEYSDTEQKIFDAALEEFARKGKDGARMQSIADAADINKAMLHYYFRGKDQLYADVFRHTMHRFMASFGASLIDAPTFAETLRAFIEGYVSFVRDNQLCVRLIVNENLAGGTLVAENVQRMKTTEGTPPQVMVQRIRTAVDEGEIRPVDPEHTILSIVSTCIFFFAMRPTVEALHDDASDWESFVTSRVDHIYKLIYYGLAPRTDKTATDNSADAD</sequence>
<feature type="region of interest" description="Disordered" evidence="3">
    <location>
        <begin position="1"/>
        <end position="45"/>
    </location>
</feature>
<protein>
    <submittedName>
        <fullName evidence="5">TetR family transcriptional regulator</fullName>
    </submittedName>
</protein>
<name>A0A2A8CWZ3_9BACT</name>
<keyword evidence="1 2" id="KW-0238">DNA-binding</keyword>
<dbReference type="SUPFAM" id="SSF48498">
    <property type="entry name" value="Tetracyclin repressor-like, C-terminal domain"/>
    <property type="match status" value="1"/>
</dbReference>
<dbReference type="InterPro" id="IPR041474">
    <property type="entry name" value="NicS_C"/>
</dbReference>
<dbReference type="Pfam" id="PF17938">
    <property type="entry name" value="TetR_C_29"/>
    <property type="match status" value="1"/>
</dbReference>
<dbReference type="InterPro" id="IPR036271">
    <property type="entry name" value="Tet_transcr_reg_TetR-rel_C_sf"/>
</dbReference>
<evidence type="ECO:0000313" key="6">
    <source>
        <dbReference type="Proteomes" id="UP000220102"/>
    </source>
</evidence>
<keyword evidence="6" id="KW-1185">Reference proteome</keyword>
<organism evidence="5 6">
    <name type="scientific">Longibacter salinarum</name>
    <dbReference type="NCBI Taxonomy" id="1850348"/>
    <lineage>
        <taxon>Bacteria</taxon>
        <taxon>Pseudomonadati</taxon>
        <taxon>Rhodothermota</taxon>
        <taxon>Rhodothermia</taxon>
        <taxon>Rhodothermales</taxon>
        <taxon>Salisaetaceae</taxon>
        <taxon>Longibacter</taxon>
    </lineage>
</organism>
<dbReference type="Gene3D" id="1.10.357.10">
    <property type="entry name" value="Tetracycline Repressor, domain 2"/>
    <property type="match status" value="1"/>
</dbReference>
<dbReference type="AlphaFoldDB" id="A0A2A8CWZ3"/>
<feature type="domain" description="HTH tetR-type" evidence="4">
    <location>
        <begin position="45"/>
        <end position="105"/>
    </location>
</feature>
<evidence type="ECO:0000256" key="2">
    <source>
        <dbReference type="PROSITE-ProRule" id="PRU00335"/>
    </source>
</evidence>